<dbReference type="InterPro" id="IPR012340">
    <property type="entry name" value="NA-bd_OB-fold"/>
</dbReference>
<dbReference type="HOGENOM" id="CLU_018957_0_0_2"/>
<dbReference type="AlphaFoldDB" id="E1RHB2"/>
<dbReference type="Pfam" id="PF01336">
    <property type="entry name" value="tRNA_anti-codon"/>
    <property type="match status" value="1"/>
</dbReference>
<dbReference type="Gene3D" id="2.40.50.140">
    <property type="entry name" value="Nucleic acid-binding proteins"/>
    <property type="match status" value="2"/>
</dbReference>
<dbReference type="STRING" id="679926.Mpet_1663"/>
<dbReference type="GeneID" id="9744135"/>
<dbReference type="InterPro" id="IPR003029">
    <property type="entry name" value="S1_domain"/>
</dbReference>
<dbReference type="InterPro" id="IPR004365">
    <property type="entry name" value="NA-bd_OB_tRNA"/>
</dbReference>
<dbReference type="CDD" id="cd04487">
    <property type="entry name" value="RecJ_OBF2_like"/>
    <property type="match status" value="1"/>
</dbReference>
<dbReference type="EMBL" id="CP002117">
    <property type="protein sequence ID" value="ADN36416.1"/>
    <property type="molecule type" value="Genomic_DNA"/>
</dbReference>
<reference evidence="2 3" key="1">
    <citation type="journal article" date="2010" name="Stand. Genomic Sci.">
        <title>Complete genome sequence of Methanoplanus petrolearius type strain (SEBR 4847).</title>
        <authorList>
            <person name="Brambilla E."/>
            <person name="Djao O.D."/>
            <person name="Daligault H."/>
            <person name="Lapidus A."/>
            <person name="Lucas S."/>
            <person name="Hammon N."/>
            <person name="Nolan M."/>
            <person name="Tice H."/>
            <person name="Cheng J.F."/>
            <person name="Han C."/>
            <person name="Tapia R."/>
            <person name="Goodwin L."/>
            <person name="Pitluck S."/>
            <person name="Liolios K."/>
            <person name="Ivanova N."/>
            <person name="Mavromatis K."/>
            <person name="Mikhailova N."/>
            <person name="Pati A."/>
            <person name="Chen A."/>
            <person name="Palaniappan K."/>
            <person name="Land M."/>
            <person name="Hauser L."/>
            <person name="Chang Y.J."/>
            <person name="Jeffries C.D."/>
            <person name="Rohde M."/>
            <person name="Spring S."/>
            <person name="Sikorski J."/>
            <person name="Goker M."/>
            <person name="Woyke T."/>
            <person name="Bristow J."/>
            <person name="Eisen J.A."/>
            <person name="Markowitz V."/>
            <person name="Hugenholtz P."/>
            <person name="Kyrpides N.C."/>
            <person name="Klenk H.P."/>
        </authorList>
    </citation>
    <scope>NUCLEOTIDE SEQUENCE [LARGE SCALE GENOMIC DNA]</scope>
    <source>
        <strain evidence="3">DSM 11571 / OCM 486 / SEBR 4847</strain>
    </source>
</reference>
<dbReference type="KEGG" id="mpi:Mpet_1663"/>
<dbReference type="SUPFAM" id="SSF64182">
    <property type="entry name" value="DHH phosphoesterases"/>
    <property type="match status" value="1"/>
</dbReference>
<protein>
    <submittedName>
        <fullName evidence="2">Phosphoesterase RecJ domain protein</fullName>
    </submittedName>
</protein>
<name>E1RHB2_METP4</name>
<sequence length="611" mass="68265">MENSDNMVYRLGSGCELSDIVTGNVYEVKVQGFAKFGTFVYLNSHIKGLIHISNVKTEHNEGDKLLVLVRNIRDNGNIDLEEVTIRNYEVSNVACKRPQTRLGDLRSRVGNNVSLDVEIAQIKQTSGPTIFTLIDETGKENAAAFIEAGKRAYPEVELGDIVHVSGEVMMRNDQLQLEVSHMEVLSEEDKNLVLKRIEKALDDRAYPEDLPFMIESEVLEMLKPAMKDVAFHIRKAIFTNQPVILRHHADADGIVAAVSVERAITSLIRDEGGDPDLESHLFKRAPSKAPFYEIEDVTRDLDYALKDNIKYGQKLPLILMMDNGSTEEDEPSYRMAKVYDLTILVVDHHHPDESTDAFLTAHVNPYHVGGDFGVTAGMLGAELARMIYPPVEESIRHFPAVAAVGDRSEAPERAKYLQLVEDTYSEDDCKDIALALDYEQFWLRFNDGREIVKDILNLNDNTGRHKRLVSLLVAEANLAIKEQIETSMPHVERSVLENDARLFTIDVEIYAHRFTFPPPGKTSGEIHDILCKENEGSPVVTLGVGPDFAVIRSRGVLMNIPRMVRELREEIIGGGVNGGGHLVVGSIKFVEGMRDTVIAGLIEKIGKFPIE</sequence>
<proteinExistence type="predicted"/>
<dbReference type="eggNOG" id="arCOG00429">
    <property type="taxonomic scope" value="Archaea"/>
</dbReference>
<dbReference type="GO" id="GO:0003676">
    <property type="term" value="F:nucleic acid binding"/>
    <property type="evidence" value="ECO:0007669"/>
    <property type="project" value="InterPro"/>
</dbReference>
<gene>
    <name evidence="2" type="ordered locus">Mpet_1663</name>
</gene>
<evidence type="ECO:0000259" key="1">
    <source>
        <dbReference type="PROSITE" id="PS50126"/>
    </source>
</evidence>
<dbReference type="OrthoDB" id="5596at2157"/>
<dbReference type="Pfam" id="PF00575">
    <property type="entry name" value="S1"/>
    <property type="match status" value="1"/>
</dbReference>
<dbReference type="SUPFAM" id="SSF50249">
    <property type="entry name" value="Nucleic acid-binding proteins"/>
    <property type="match status" value="1"/>
</dbReference>
<organism evidence="2 3">
    <name type="scientific">Methanolacinia petrolearia (strain DSM 11571 / OCM 486 / SEBR 4847)</name>
    <name type="common">Methanoplanus petrolearius</name>
    <dbReference type="NCBI Taxonomy" id="679926"/>
    <lineage>
        <taxon>Archaea</taxon>
        <taxon>Methanobacteriati</taxon>
        <taxon>Methanobacteriota</taxon>
        <taxon>Stenosarchaea group</taxon>
        <taxon>Methanomicrobia</taxon>
        <taxon>Methanomicrobiales</taxon>
        <taxon>Methanomicrobiaceae</taxon>
        <taxon>Methanolacinia</taxon>
    </lineage>
</organism>
<dbReference type="InterPro" id="IPR038763">
    <property type="entry name" value="DHH_sf"/>
</dbReference>
<dbReference type="PROSITE" id="PS50126">
    <property type="entry name" value="S1"/>
    <property type="match status" value="1"/>
</dbReference>
<dbReference type="InterPro" id="IPR001667">
    <property type="entry name" value="DDH_dom"/>
</dbReference>
<evidence type="ECO:0000313" key="3">
    <source>
        <dbReference type="Proteomes" id="UP000006565"/>
    </source>
</evidence>
<dbReference type="Proteomes" id="UP000006565">
    <property type="component" value="Chromosome"/>
</dbReference>
<feature type="domain" description="S1 motif" evidence="1">
    <location>
        <begin position="18"/>
        <end position="83"/>
    </location>
</feature>
<accession>E1RHB2</accession>
<dbReference type="CDD" id="cd04473">
    <property type="entry name" value="S1_RecJ_like"/>
    <property type="match status" value="1"/>
</dbReference>
<dbReference type="Gene3D" id="3.90.1640.30">
    <property type="match status" value="1"/>
</dbReference>
<dbReference type="Pfam" id="PF01368">
    <property type="entry name" value="DHH"/>
    <property type="match status" value="1"/>
</dbReference>
<dbReference type="RefSeq" id="WP_013329593.1">
    <property type="nucleotide sequence ID" value="NC_014507.1"/>
</dbReference>
<dbReference type="SMART" id="SM00316">
    <property type="entry name" value="S1"/>
    <property type="match status" value="1"/>
</dbReference>
<keyword evidence="3" id="KW-1185">Reference proteome</keyword>
<evidence type="ECO:0000313" key="2">
    <source>
        <dbReference type="EMBL" id="ADN36416.1"/>
    </source>
</evidence>